<evidence type="ECO:0000256" key="4">
    <source>
        <dbReference type="ARBA" id="ARBA00023295"/>
    </source>
</evidence>
<dbReference type="AlphaFoldDB" id="A0A182W5G7"/>
<dbReference type="GO" id="GO:0006032">
    <property type="term" value="P:chitin catabolic process"/>
    <property type="evidence" value="ECO:0007669"/>
    <property type="project" value="TreeGrafter"/>
</dbReference>
<dbReference type="GO" id="GO:0004568">
    <property type="term" value="F:chitinase activity"/>
    <property type="evidence" value="ECO:0007669"/>
    <property type="project" value="TreeGrafter"/>
</dbReference>
<dbReference type="PANTHER" id="PTHR11177:SF390">
    <property type="entry name" value="CHITINASE 11"/>
    <property type="match status" value="1"/>
</dbReference>
<organism evidence="10 11">
    <name type="scientific">Anopheles minimus</name>
    <dbReference type="NCBI Taxonomy" id="112268"/>
    <lineage>
        <taxon>Eukaryota</taxon>
        <taxon>Metazoa</taxon>
        <taxon>Ecdysozoa</taxon>
        <taxon>Arthropoda</taxon>
        <taxon>Hexapoda</taxon>
        <taxon>Insecta</taxon>
        <taxon>Pterygota</taxon>
        <taxon>Neoptera</taxon>
        <taxon>Endopterygota</taxon>
        <taxon>Diptera</taxon>
        <taxon>Nematocera</taxon>
        <taxon>Culicoidea</taxon>
        <taxon>Culicidae</taxon>
        <taxon>Anophelinae</taxon>
        <taxon>Anopheles</taxon>
    </lineage>
</organism>
<accession>A0A182W5G7</accession>
<evidence type="ECO:0000313" key="10">
    <source>
        <dbReference type="EnsemblMetazoa" id="AMIN005583-PA"/>
    </source>
</evidence>
<feature type="compositionally biased region" description="Polar residues" evidence="7">
    <location>
        <begin position="552"/>
        <end position="572"/>
    </location>
</feature>
<dbReference type="STRING" id="112268.A0A182W5G7"/>
<evidence type="ECO:0000256" key="2">
    <source>
        <dbReference type="ARBA" id="ARBA00022801"/>
    </source>
</evidence>
<keyword evidence="1" id="KW-0732">Signal</keyword>
<keyword evidence="3" id="KW-0325">Glycoprotein</keyword>
<evidence type="ECO:0000259" key="9">
    <source>
        <dbReference type="PROSITE" id="PS51910"/>
    </source>
</evidence>
<evidence type="ECO:0000313" key="11">
    <source>
        <dbReference type="Proteomes" id="UP000075920"/>
    </source>
</evidence>
<reference evidence="11" key="1">
    <citation type="submission" date="2013-03" db="EMBL/GenBank/DDBJ databases">
        <title>The Genome Sequence of Anopheles minimus MINIMUS1.</title>
        <authorList>
            <consortium name="The Broad Institute Genomics Platform"/>
            <person name="Neafsey D.E."/>
            <person name="Walton C."/>
            <person name="Walker B."/>
            <person name="Young S.K."/>
            <person name="Zeng Q."/>
            <person name="Gargeya S."/>
            <person name="Fitzgerald M."/>
            <person name="Haas B."/>
            <person name="Abouelleil A."/>
            <person name="Allen A.W."/>
            <person name="Alvarado L."/>
            <person name="Arachchi H.M."/>
            <person name="Berlin A.M."/>
            <person name="Chapman S.B."/>
            <person name="Gainer-Dewar J."/>
            <person name="Goldberg J."/>
            <person name="Griggs A."/>
            <person name="Gujja S."/>
            <person name="Hansen M."/>
            <person name="Howarth C."/>
            <person name="Imamovic A."/>
            <person name="Ireland A."/>
            <person name="Larimer J."/>
            <person name="McCowan C."/>
            <person name="Murphy C."/>
            <person name="Pearson M."/>
            <person name="Poon T.W."/>
            <person name="Priest M."/>
            <person name="Roberts A."/>
            <person name="Saif S."/>
            <person name="Shea T."/>
            <person name="Sisk P."/>
            <person name="Sykes S."/>
            <person name="Wortman J."/>
            <person name="Nusbaum C."/>
            <person name="Birren B."/>
        </authorList>
    </citation>
    <scope>NUCLEOTIDE SEQUENCE [LARGE SCALE GENOMIC DNA]</scope>
    <source>
        <strain evidence="11">MINIMUS1</strain>
    </source>
</reference>
<sequence>MSKQQGKYELLKEDTKLRRQHTYIQSCLLIALCGMSSLTVYATWTMIYRQNLIIPPALLDVSIHWRNRLVLYEEALRQTLKQQQQEMYPNYQNNPAVERDHKETIVKSIYANNGSTILPGNIFGPTNGTRGGNRGKSTEPLSVKELDSERIFPSRFGNYIYSKEAMNGQPPSPKIVCYYTTPDLLSTRHPGVIGRSHNLRHMLLPEHIDPYLCTHLNIGIIPIVNNTLFIDGDVREALVRSKQLRRANASLRILLWIGGGSVGGFTTMVENHANRKQFIQSIKAALEQYHLDGVDLDWEFPDSGGKRRMHFSQLLHEIRREYQREHRTYILSVAVAPQEIIAYMAYDVSEINNYADYVNLMTYDYHFYSPDLPQTGLNAPLYRRANEHSLLGTLNINESVHYWLSAGLEKSKLILGLPTYGHSFTLVNPFNTRIGAPASNYGRVGMFGFASYSEICWFRRYNIYVHQVYDVESCSPYMYSGSEWISYEDERSLECKAKYIKDHEFGGAMIFSLNTDDFGSYCADNALYGDGTSGQQASFPLIRKVRSVLVENSTDQSAAPPHQQQLNVAKQTKQLDKGSAAPAGNEQERFEEHR</sequence>
<dbReference type="GO" id="GO:0008061">
    <property type="term" value="F:chitin binding"/>
    <property type="evidence" value="ECO:0007669"/>
    <property type="project" value="InterPro"/>
</dbReference>
<dbReference type="GO" id="GO:0005975">
    <property type="term" value="P:carbohydrate metabolic process"/>
    <property type="evidence" value="ECO:0007669"/>
    <property type="project" value="InterPro"/>
</dbReference>
<dbReference type="FunFam" id="3.10.50.10:FF:000003">
    <property type="entry name" value="Class V chitinase CHIT5b"/>
    <property type="match status" value="1"/>
</dbReference>
<dbReference type="SUPFAM" id="SSF51445">
    <property type="entry name" value="(Trans)glycosidases"/>
    <property type="match status" value="1"/>
</dbReference>
<keyword evidence="11" id="KW-1185">Reference proteome</keyword>
<dbReference type="InterPro" id="IPR050314">
    <property type="entry name" value="Glycosyl_Hydrlase_18"/>
</dbReference>
<feature type="domain" description="GH18" evidence="9">
    <location>
        <begin position="173"/>
        <end position="552"/>
    </location>
</feature>
<proteinExistence type="inferred from homology"/>
<comment type="similarity">
    <text evidence="6">Belongs to the glycosyl hydrolase 18 family.</text>
</comment>
<dbReference type="EnsemblMetazoa" id="AMIN005583-RA">
    <property type="protein sequence ID" value="AMIN005583-PA"/>
    <property type="gene ID" value="AMIN005583"/>
</dbReference>
<keyword evidence="8" id="KW-0812">Transmembrane</keyword>
<feature type="transmembrane region" description="Helical" evidence="8">
    <location>
        <begin position="21"/>
        <end position="44"/>
    </location>
</feature>
<evidence type="ECO:0000256" key="8">
    <source>
        <dbReference type="SAM" id="Phobius"/>
    </source>
</evidence>
<dbReference type="Pfam" id="PF00704">
    <property type="entry name" value="Glyco_hydro_18"/>
    <property type="match status" value="1"/>
</dbReference>
<reference evidence="10" key="2">
    <citation type="submission" date="2020-05" db="UniProtKB">
        <authorList>
            <consortium name="EnsemblMetazoa"/>
        </authorList>
    </citation>
    <scope>IDENTIFICATION</scope>
    <source>
        <strain evidence="10">MINIMUS1</strain>
    </source>
</reference>
<dbReference type="InterPro" id="IPR011583">
    <property type="entry name" value="Chitinase_II/V-like_cat"/>
</dbReference>
<evidence type="ECO:0000256" key="3">
    <source>
        <dbReference type="ARBA" id="ARBA00023180"/>
    </source>
</evidence>
<evidence type="ECO:0000256" key="1">
    <source>
        <dbReference type="ARBA" id="ARBA00022729"/>
    </source>
</evidence>
<keyword evidence="2 5" id="KW-0378">Hydrolase</keyword>
<dbReference type="InterPro" id="IPR001579">
    <property type="entry name" value="Glyco_hydro_18_chit_AS"/>
</dbReference>
<feature type="region of interest" description="Disordered" evidence="7">
    <location>
        <begin position="552"/>
        <end position="594"/>
    </location>
</feature>
<dbReference type="PANTHER" id="PTHR11177">
    <property type="entry name" value="CHITINASE"/>
    <property type="match status" value="1"/>
</dbReference>
<evidence type="ECO:0000256" key="5">
    <source>
        <dbReference type="RuleBase" id="RU000489"/>
    </source>
</evidence>
<dbReference type="PROSITE" id="PS01095">
    <property type="entry name" value="GH18_1"/>
    <property type="match status" value="1"/>
</dbReference>
<dbReference type="Proteomes" id="UP000075920">
    <property type="component" value="Unassembled WGS sequence"/>
</dbReference>
<dbReference type="SUPFAM" id="SSF54556">
    <property type="entry name" value="Chitinase insertion domain"/>
    <property type="match status" value="1"/>
</dbReference>
<keyword evidence="8" id="KW-1133">Transmembrane helix</keyword>
<protein>
    <recommendedName>
        <fullName evidence="9">GH18 domain-containing protein</fullName>
    </recommendedName>
</protein>
<dbReference type="SMART" id="SM00636">
    <property type="entry name" value="Glyco_18"/>
    <property type="match status" value="1"/>
</dbReference>
<dbReference type="InterPro" id="IPR017853">
    <property type="entry name" value="GH"/>
</dbReference>
<dbReference type="InterPro" id="IPR029070">
    <property type="entry name" value="Chitinase_insertion_sf"/>
</dbReference>
<dbReference type="InterPro" id="IPR001223">
    <property type="entry name" value="Glyco_hydro18_cat"/>
</dbReference>
<dbReference type="PROSITE" id="PS51910">
    <property type="entry name" value="GH18_2"/>
    <property type="match status" value="1"/>
</dbReference>
<keyword evidence="4 5" id="KW-0326">Glycosidase</keyword>
<evidence type="ECO:0000256" key="7">
    <source>
        <dbReference type="SAM" id="MobiDB-lite"/>
    </source>
</evidence>
<keyword evidence="8" id="KW-0472">Membrane</keyword>
<dbReference type="GO" id="GO:0005576">
    <property type="term" value="C:extracellular region"/>
    <property type="evidence" value="ECO:0007669"/>
    <property type="project" value="TreeGrafter"/>
</dbReference>
<evidence type="ECO:0000256" key="6">
    <source>
        <dbReference type="RuleBase" id="RU004453"/>
    </source>
</evidence>
<name>A0A182W5G7_9DIPT</name>
<dbReference type="Gene3D" id="3.20.20.80">
    <property type="entry name" value="Glycosidases"/>
    <property type="match status" value="1"/>
</dbReference>
<dbReference type="VEuPathDB" id="VectorBase:AMIN005583"/>
<dbReference type="Gene3D" id="3.10.50.10">
    <property type="match status" value="1"/>
</dbReference>